<dbReference type="Gene3D" id="3.30.70.270">
    <property type="match status" value="1"/>
</dbReference>
<feature type="domain" description="GGDEF" evidence="1">
    <location>
        <begin position="38"/>
        <end position="177"/>
    </location>
</feature>
<reference evidence="2 3" key="1">
    <citation type="submission" date="2015-08" db="EMBL/GenBank/DDBJ databases">
        <authorList>
            <person name="Babu N.S."/>
            <person name="Beckwith C.J."/>
            <person name="Beseler K.G."/>
            <person name="Brison A."/>
            <person name="Carone J.V."/>
            <person name="Caskin T.P."/>
            <person name="Diamond M."/>
            <person name="Durham M.E."/>
            <person name="Foxe J.M."/>
            <person name="Go M."/>
            <person name="Henderson B.A."/>
            <person name="Jones I.B."/>
            <person name="McGettigan J.A."/>
            <person name="Micheletti S.J."/>
            <person name="Nasrallah M.E."/>
            <person name="Ortiz D."/>
            <person name="Piller C.R."/>
            <person name="Privatt S.R."/>
            <person name="Schneider S.L."/>
            <person name="Sharp S."/>
            <person name="Smith T.C."/>
            <person name="Stanton J.D."/>
            <person name="Ullery H.E."/>
            <person name="Wilson R.J."/>
            <person name="Serrano M.G."/>
            <person name="Buck G."/>
            <person name="Lee V."/>
            <person name="Wang Y."/>
            <person name="Carvalho R."/>
            <person name="Voegtly L."/>
            <person name="Shi R."/>
            <person name="Duckworth R."/>
            <person name="Johnson A."/>
            <person name="Loviza R."/>
            <person name="Walstead R."/>
            <person name="Shah Z."/>
            <person name="Kiflezghi M."/>
            <person name="Wade K."/>
            <person name="Ball S.L."/>
            <person name="Bradley K.W."/>
            <person name="Asai D.J."/>
            <person name="Bowman C.A."/>
            <person name="Russell D.A."/>
            <person name="Pope W.H."/>
            <person name="Jacobs-Sera D."/>
            <person name="Hendrix R.W."/>
            <person name="Hatfull G.F."/>
        </authorList>
    </citation>
    <scope>NUCLEOTIDE SEQUENCE [LARGE SCALE GENOMIC DNA]</scope>
    <source>
        <strain evidence="2 3">DSM 27710</strain>
    </source>
</reference>
<keyword evidence="3" id="KW-1185">Reference proteome</keyword>
<dbReference type="SUPFAM" id="SSF55073">
    <property type="entry name" value="Nucleotide cyclase"/>
    <property type="match status" value="1"/>
</dbReference>
<protein>
    <submittedName>
        <fullName evidence="2">Response regulator/GGDEF domain protein</fullName>
    </submittedName>
</protein>
<dbReference type="SMART" id="SM00267">
    <property type="entry name" value="GGDEF"/>
    <property type="match status" value="1"/>
</dbReference>
<gene>
    <name evidence="2" type="ORF">AKJ08_2305</name>
</gene>
<sequence>MHPARLPDLRDPETGAHGPSFFGEYAAKEVQRAQRYGRSFALVLLRVDALPMLQKTLGAEAARSLLRGIAGAVGRVARDVDVVARLSDDELVVLLPETDHFGALMFQRRALAAAEEDLASRGIAGAQVVALEPGAATHGRDGRDVDSLLHRCRERSRLGRLSPAVELRKRNLDFWQSVDHVLDPGGPEDPSSRRLAMSPSLFRSIRAEILREVAREGEGRGLVFSTSGPKEHADWLPLLEALPRGAGSWGVHLFGRRGPSALVHPALTPVYVDAEDPCCRHELLLFLSEQSSYALVRRDDLAFHTSDPPLVDSLVTRLQRTYDLHTF</sequence>
<dbReference type="NCBIfam" id="TIGR00254">
    <property type="entry name" value="GGDEF"/>
    <property type="match status" value="1"/>
</dbReference>
<dbReference type="Proteomes" id="UP000055590">
    <property type="component" value="Chromosome"/>
</dbReference>
<dbReference type="InterPro" id="IPR029787">
    <property type="entry name" value="Nucleotide_cyclase"/>
</dbReference>
<evidence type="ECO:0000313" key="2">
    <source>
        <dbReference type="EMBL" id="AKU91918.1"/>
    </source>
</evidence>
<evidence type="ECO:0000259" key="1">
    <source>
        <dbReference type="PROSITE" id="PS50887"/>
    </source>
</evidence>
<proteinExistence type="predicted"/>
<dbReference type="InterPro" id="IPR000160">
    <property type="entry name" value="GGDEF_dom"/>
</dbReference>
<dbReference type="KEGG" id="vin:AKJ08_2305"/>
<dbReference type="EMBL" id="CP012332">
    <property type="protein sequence ID" value="AKU91918.1"/>
    <property type="molecule type" value="Genomic_DNA"/>
</dbReference>
<dbReference type="RefSeq" id="WP_050726160.1">
    <property type="nucleotide sequence ID" value="NZ_CP012332.1"/>
</dbReference>
<dbReference type="Pfam" id="PF00990">
    <property type="entry name" value="GGDEF"/>
    <property type="match status" value="1"/>
</dbReference>
<dbReference type="STRING" id="1391653.AKJ08_2305"/>
<accession>A0A0K1PEF6</accession>
<name>A0A0K1PEF6_9BACT</name>
<organism evidence="2 3">
    <name type="scientific">Vulgatibacter incomptus</name>
    <dbReference type="NCBI Taxonomy" id="1391653"/>
    <lineage>
        <taxon>Bacteria</taxon>
        <taxon>Pseudomonadati</taxon>
        <taxon>Myxococcota</taxon>
        <taxon>Myxococcia</taxon>
        <taxon>Myxococcales</taxon>
        <taxon>Cystobacterineae</taxon>
        <taxon>Vulgatibacteraceae</taxon>
        <taxon>Vulgatibacter</taxon>
    </lineage>
</organism>
<evidence type="ECO:0000313" key="3">
    <source>
        <dbReference type="Proteomes" id="UP000055590"/>
    </source>
</evidence>
<dbReference type="InterPro" id="IPR043128">
    <property type="entry name" value="Rev_trsase/Diguanyl_cyclase"/>
</dbReference>
<dbReference type="PROSITE" id="PS50887">
    <property type="entry name" value="GGDEF"/>
    <property type="match status" value="1"/>
</dbReference>
<dbReference type="AlphaFoldDB" id="A0A0K1PEF6"/>